<sequence>MDVSLINRRERFMNITIMALICIGWGVIIYSTLHLEDFTGDIWTLVLLSAFLLWTELYPIPVWKGITSFSFPLIYTIVLLYGIWYGLIILTSISLVVNLIKKRKQQIVWFNPAQLAIALIAAYLSTNQLLIVTGWTDSTVVGFYYVHLCLFTFVFYLMNNLLIDFVLWLRPQKYAWKDWKQKTIQETIIVLISICYLAVMFALGNQNRGVVDVFSYLFFFSPLVAASVLSAVISKQHREKQRLKALVQLTKELNRTLPSAKWAVSLDERLDEFIQTDATLFIMKDVEENWNVILQNGGVIKGIEKVFTGEWIQLADESIRYASRKQIPDDLATYLYKSIRSVIITPLRVEEDTVGILLVGSEQNQIYQTTDIQFLSTLANQLAVIIKTKMLFSEREKRILLEERNRIAREIHDGIAQTLAGAVMNLESSKRVSEQHEKTSLVNESIDKLRGSLSEVRESIYALRPSPTEKFGVEEAVKAKCEDILKAYSIPVMVKIVGARKDLSPHIEQNVYEIVSEALQNAAKHSNASNVFVTFRYCKGNLVVRVKDNGRGFRLYEALLKANIDAHYGILNMNELAEQIDASFKINSSERYGTVILMIVPLSK</sequence>
<feature type="domain" description="Histidine kinase/HSP90-like ATPase" evidence="7">
    <location>
        <begin position="506"/>
        <end position="604"/>
    </location>
</feature>
<feature type="transmembrane region" description="Helical" evidence="6">
    <location>
        <begin position="12"/>
        <end position="30"/>
    </location>
</feature>
<dbReference type="PANTHER" id="PTHR24421:SF55">
    <property type="entry name" value="SENSOR HISTIDINE KINASE YDFH"/>
    <property type="match status" value="1"/>
</dbReference>
<keyword evidence="5" id="KW-0902">Two-component regulatory system</keyword>
<evidence type="ECO:0000313" key="9">
    <source>
        <dbReference type="Proteomes" id="UP001649381"/>
    </source>
</evidence>
<feature type="transmembrane region" description="Helical" evidence="6">
    <location>
        <begin position="213"/>
        <end position="234"/>
    </location>
</feature>
<keyword evidence="3" id="KW-0808">Transferase</keyword>
<dbReference type="InterPro" id="IPR029016">
    <property type="entry name" value="GAF-like_dom_sf"/>
</dbReference>
<dbReference type="InterPro" id="IPR036890">
    <property type="entry name" value="HATPase_C_sf"/>
</dbReference>
<dbReference type="InterPro" id="IPR011712">
    <property type="entry name" value="Sig_transdc_His_kin_sub3_dim/P"/>
</dbReference>
<evidence type="ECO:0000313" key="8">
    <source>
        <dbReference type="EMBL" id="MCF6136746.1"/>
    </source>
</evidence>
<keyword evidence="6" id="KW-0472">Membrane</keyword>
<evidence type="ECO:0000259" key="7">
    <source>
        <dbReference type="SMART" id="SM00387"/>
    </source>
</evidence>
<keyword evidence="6" id="KW-0812">Transmembrane</keyword>
<dbReference type="SUPFAM" id="SSF55781">
    <property type="entry name" value="GAF domain-like"/>
    <property type="match status" value="1"/>
</dbReference>
<organism evidence="8 9">
    <name type="scientific">Pseudalkalibacillus berkeleyi</name>
    <dbReference type="NCBI Taxonomy" id="1069813"/>
    <lineage>
        <taxon>Bacteria</taxon>
        <taxon>Bacillati</taxon>
        <taxon>Bacillota</taxon>
        <taxon>Bacilli</taxon>
        <taxon>Bacillales</taxon>
        <taxon>Fictibacillaceae</taxon>
        <taxon>Pseudalkalibacillus</taxon>
    </lineage>
</organism>
<feature type="transmembrane region" description="Helical" evidence="6">
    <location>
        <begin position="144"/>
        <end position="167"/>
    </location>
</feature>
<dbReference type="EC" id="2.7.13.3" evidence="2"/>
<dbReference type="Pfam" id="PF07730">
    <property type="entry name" value="HisKA_3"/>
    <property type="match status" value="1"/>
</dbReference>
<evidence type="ECO:0000256" key="5">
    <source>
        <dbReference type="ARBA" id="ARBA00023012"/>
    </source>
</evidence>
<evidence type="ECO:0000256" key="3">
    <source>
        <dbReference type="ARBA" id="ARBA00022679"/>
    </source>
</evidence>
<dbReference type="EMBL" id="JAKIJS010000001">
    <property type="protein sequence ID" value="MCF6136746.1"/>
    <property type="molecule type" value="Genomic_DNA"/>
</dbReference>
<keyword evidence="9" id="KW-1185">Reference proteome</keyword>
<evidence type="ECO:0000256" key="1">
    <source>
        <dbReference type="ARBA" id="ARBA00000085"/>
    </source>
</evidence>
<name>A0ABS9GYJ6_9BACL</name>
<evidence type="ECO:0000256" key="4">
    <source>
        <dbReference type="ARBA" id="ARBA00022777"/>
    </source>
</evidence>
<keyword evidence="6" id="KW-1133">Transmembrane helix</keyword>
<gene>
    <name evidence="8" type="ORF">L2716_03325</name>
</gene>
<dbReference type="RefSeq" id="WP_236331761.1">
    <property type="nucleotide sequence ID" value="NZ_JAKIJS010000001.1"/>
</dbReference>
<dbReference type="GO" id="GO:0016301">
    <property type="term" value="F:kinase activity"/>
    <property type="evidence" value="ECO:0007669"/>
    <property type="project" value="UniProtKB-KW"/>
</dbReference>
<dbReference type="Proteomes" id="UP001649381">
    <property type="component" value="Unassembled WGS sequence"/>
</dbReference>
<dbReference type="PANTHER" id="PTHR24421">
    <property type="entry name" value="NITRATE/NITRITE SENSOR PROTEIN NARX-RELATED"/>
    <property type="match status" value="1"/>
</dbReference>
<keyword evidence="4 8" id="KW-0418">Kinase</keyword>
<evidence type="ECO:0000256" key="2">
    <source>
        <dbReference type="ARBA" id="ARBA00012438"/>
    </source>
</evidence>
<reference evidence="8 9" key="1">
    <citation type="submission" date="2022-01" db="EMBL/GenBank/DDBJ databases">
        <title>Alkalihalobacillus sp. EGI L200015, a novel bacterium isolated from a salt lake sediment.</title>
        <authorList>
            <person name="Gao L."/>
            <person name="Fang B.-Z."/>
            <person name="Li W.-J."/>
        </authorList>
    </citation>
    <scope>NUCLEOTIDE SEQUENCE [LARGE SCALE GENOMIC DNA]</scope>
    <source>
        <strain evidence="8 9">KCTC 12718</strain>
    </source>
</reference>
<dbReference type="CDD" id="cd16917">
    <property type="entry name" value="HATPase_UhpB-NarQ-NarX-like"/>
    <property type="match status" value="1"/>
</dbReference>
<dbReference type="SMART" id="SM00387">
    <property type="entry name" value="HATPase_c"/>
    <property type="match status" value="1"/>
</dbReference>
<comment type="catalytic activity">
    <reaction evidence="1">
        <text>ATP + protein L-histidine = ADP + protein N-phospho-L-histidine.</text>
        <dbReference type="EC" id="2.7.13.3"/>
    </reaction>
</comment>
<feature type="transmembrane region" description="Helical" evidence="6">
    <location>
        <begin position="188"/>
        <end position="207"/>
    </location>
</feature>
<feature type="transmembrane region" description="Helical" evidence="6">
    <location>
        <begin position="107"/>
        <end position="124"/>
    </location>
</feature>
<dbReference type="Gene3D" id="3.30.565.10">
    <property type="entry name" value="Histidine kinase-like ATPase, C-terminal domain"/>
    <property type="match status" value="1"/>
</dbReference>
<accession>A0ABS9GYJ6</accession>
<comment type="caution">
    <text evidence="8">The sequence shown here is derived from an EMBL/GenBank/DDBJ whole genome shotgun (WGS) entry which is preliminary data.</text>
</comment>
<dbReference type="Gene3D" id="3.30.450.40">
    <property type="match status" value="1"/>
</dbReference>
<feature type="transmembrane region" description="Helical" evidence="6">
    <location>
        <begin position="73"/>
        <end position="100"/>
    </location>
</feature>
<dbReference type="Gene3D" id="1.20.5.1930">
    <property type="match status" value="1"/>
</dbReference>
<dbReference type="InterPro" id="IPR003018">
    <property type="entry name" value="GAF"/>
</dbReference>
<proteinExistence type="predicted"/>
<protein>
    <recommendedName>
        <fullName evidence="2">histidine kinase</fullName>
        <ecNumber evidence="2">2.7.13.3</ecNumber>
    </recommendedName>
</protein>
<dbReference type="InterPro" id="IPR050482">
    <property type="entry name" value="Sensor_HK_TwoCompSys"/>
</dbReference>
<evidence type="ECO:0000256" key="6">
    <source>
        <dbReference type="SAM" id="Phobius"/>
    </source>
</evidence>
<dbReference type="SUPFAM" id="SSF55874">
    <property type="entry name" value="ATPase domain of HSP90 chaperone/DNA topoisomerase II/histidine kinase"/>
    <property type="match status" value="1"/>
</dbReference>
<dbReference type="Pfam" id="PF13185">
    <property type="entry name" value="GAF_2"/>
    <property type="match status" value="1"/>
</dbReference>
<dbReference type="InterPro" id="IPR003594">
    <property type="entry name" value="HATPase_dom"/>
</dbReference>
<dbReference type="Pfam" id="PF02518">
    <property type="entry name" value="HATPase_c"/>
    <property type="match status" value="1"/>
</dbReference>